<dbReference type="AlphaFoldDB" id="A0AAD7M879"/>
<reference evidence="2" key="1">
    <citation type="submission" date="2023-03" db="EMBL/GenBank/DDBJ databases">
        <title>Massive genome expansion in bonnet fungi (Mycena s.s.) driven by repeated elements and novel gene families across ecological guilds.</title>
        <authorList>
            <consortium name="Lawrence Berkeley National Laboratory"/>
            <person name="Harder C.B."/>
            <person name="Miyauchi S."/>
            <person name="Viragh M."/>
            <person name="Kuo A."/>
            <person name="Thoen E."/>
            <person name="Andreopoulos B."/>
            <person name="Lu D."/>
            <person name="Skrede I."/>
            <person name="Drula E."/>
            <person name="Henrissat B."/>
            <person name="Morin E."/>
            <person name="Kohler A."/>
            <person name="Barry K."/>
            <person name="LaButti K."/>
            <person name="Morin E."/>
            <person name="Salamov A."/>
            <person name="Lipzen A."/>
            <person name="Mereny Z."/>
            <person name="Hegedus B."/>
            <person name="Baldrian P."/>
            <person name="Stursova M."/>
            <person name="Weitz H."/>
            <person name="Taylor A."/>
            <person name="Grigoriev I.V."/>
            <person name="Nagy L.G."/>
            <person name="Martin F."/>
            <person name="Kauserud H."/>
        </authorList>
    </citation>
    <scope>NUCLEOTIDE SEQUENCE</scope>
    <source>
        <strain evidence="2">CBHHK182m</strain>
    </source>
</reference>
<gene>
    <name evidence="2" type="ORF">B0H16DRAFT_1346322</name>
</gene>
<organism evidence="2 3">
    <name type="scientific">Mycena metata</name>
    <dbReference type="NCBI Taxonomy" id="1033252"/>
    <lineage>
        <taxon>Eukaryota</taxon>
        <taxon>Fungi</taxon>
        <taxon>Dikarya</taxon>
        <taxon>Basidiomycota</taxon>
        <taxon>Agaricomycotina</taxon>
        <taxon>Agaricomycetes</taxon>
        <taxon>Agaricomycetidae</taxon>
        <taxon>Agaricales</taxon>
        <taxon>Marasmiineae</taxon>
        <taxon>Mycenaceae</taxon>
        <taxon>Mycena</taxon>
    </lineage>
</organism>
<dbReference type="EMBL" id="JARKIB010000474">
    <property type="protein sequence ID" value="KAJ7705227.1"/>
    <property type="molecule type" value="Genomic_DNA"/>
</dbReference>
<evidence type="ECO:0000313" key="2">
    <source>
        <dbReference type="EMBL" id="KAJ7705227.1"/>
    </source>
</evidence>
<sequence>MEATERSKKRVKGNEGIVLTSDSEPPQPARQEESTPVGLIWDFRDHSCGYDTTFTILNNLWPEDPNKWSAEFTYLGPIMGELAAALRSVVNGGKSLEQARNTVRRSMHTAEPEYFPYGPNTTSIDRIAEVLFPCKYYATGKQSCSECGYVDPCDYGLLESQMSVGLSSQQDCSNGVGLQSWMNTYLRKGRGACPVCRASGRHCRLDMNSTLRDVPPIILLNLDHESFIFNEKLSFVCEGVMVSLKLRGIIYAGQSHFTCRFIERGGKMWFHDGITTGRRCLPEINITANDSTEGADHFFFYFENFLKNYPLLTPFLTVRLVSMLQTTG</sequence>
<name>A0AAD7M879_9AGAR</name>
<proteinExistence type="predicted"/>
<keyword evidence="3" id="KW-1185">Reference proteome</keyword>
<dbReference type="Proteomes" id="UP001215598">
    <property type="component" value="Unassembled WGS sequence"/>
</dbReference>
<protein>
    <submittedName>
        <fullName evidence="2">Uncharacterized protein</fullName>
    </submittedName>
</protein>
<comment type="caution">
    <text evidence="2">The sequence shown here is derived from an EMBL/GenBank/DDBJ whole genome shotgun (WGS) entry which is preliminary data.</text>
</comment>
<feature type="region of interest" description="Disordered" evidence="1">
    <location>
        <begin position="1"/>
        <end position="35"/>
    </location>
</feature>
<accession>A0AAD7M879</accession>
<evidence type="ECO:0000313" key="3">
    <source>
        <dbReference type="Proteomes" id="UP001215598"/>
    </source>
</evidence>
<evidence type="ECO:0000256" key="1">
    <source>
        <dbReference type="SAM" id="MobiDB-lite"/>
    </source>
</evidence>